<feature type="domain" description="Ferric siderophore reductase C-terminal" evidence="2">
    <location>
        <begin position="228"/>
        <end position="249"/>
    </location>
</feature>
<sequence>MRDRLLAEEITELKQYRLGEAGDDNEFIVPLQELLLSENLAAFLSKVQVKMNAPDLLVAASMFAKRYGFFAALSLYSMTVLNKRLATSLDNVSLDVNEEGDIWLPTFIFSDLKVELPEANNRNEWRETAIGAIFKENINPVIDQLAKVTKVSKQILWENVAIYIFWFYERMLEEHTEDEVVKRIRDDFSYVVEEASGELFGEYRSNPLKKFYREKVSVPGSEQEVRIRTTCCLYYKTNEEQAKCISCPLQYKKCN</sequence>
<dbReference type="AlphaFoldDB" id="A0A1H0WPC4"/>
<name>A0A1H0WPC4_9BACI</name>
<dbReference type="OrthoDB" id="5870636at2"/>
<dbReference type="InterPro" id="IPR022770">
    <property type="entry name" value="IucA/IucC-like_C"/>
</dbReference>
<dbReference type="Pfam" id="PF06276">
    <property type="entry name" value="FhuF"/>
    <property type="match status" value="1"/>
</dbReference>
<proteinExistence type="predicted"/>
<gene>
    <name evidence="3" type="ORF">SAMN05216565_11326</name>
</gene>
<dbReference type="EMBL" id="FNJU01000013">
    <property type="protein sequence ID" value="SDP92518.1"/>
    <property type="molecule type" value="Genomic_DNA"/>
</dbReference>
<reference evidence="4" key="1">
    <citation type="submission" date="2016-10" db="EMBL/GenBank/DDBJ databases">
        <authorList>
            <person name="Varghese N."/>
            <person name="Submissions S."/>
        </authorList>
    </citation>
    <scope>NUCLEOTIDE SEQUENCE [LARGE SCALE GENOMIC DNA]</scope>
    <source>
        <strain evidence="4">IBRC-M10078</strain>
    </source>
</reference>
<evidence type="ECO:0000259" key="2">
    <source>
        <dbReference type="Pfam" id="PF11575"/>
    </source>
</evidence>
<dbReference type="InterPro" id="IPR024726">
    <property type="entry name" value="FhuF_C"/>
</dbReference>
<keyword evidence="4" id="KW-1185">Reference proteome</keyword>
<evidence type="ECO:0000313" key="4">
    <source>
        <dbReference type="Proteomes" id="UP000199159"/>
    </source>
</evidence>
<dbReference type="STRING" id="930152.SAMN05216565_11326"/>
<dbReference type="NCBIfam" id="TIGR03951">
    <property type="entry name" value="Fe_III_red_FhuF"/>
    <property type="match status" value="1"/>
</dbReference>
<dbReference type="RefSeq" id="WP_090858221.1">
    <property type="nucleotide sequence ID" value="NZ_FNJU01000013.1"/>
</dbReference>
<evidence type="ECO:0000313" key="3">
    <source>
        <dbReference type="EMBL" id="SDP92518.1"/>
    </source>
</evidence>
<evidence type="ECO:0000259" key="1">
    <source>
        <dbReference type="Pfam" id="PF06276"/>
    </source>
</evidence>
<dbReference type="GO" id="GO:0003824">
    <property type="term" value="F:catalytic activity"/>
    <property type="evidence" value="ECO:0007669"/>
    <property type="project" value="UniProtKB-ARBA"/>
</dbReference>
<protein>
    <submittedName>
        <fullName evidence="3">Siderophore-iron reductase FhuF</fullName>
    </submittedName>
</protein>
<dbReference type="Proteomes" id="UP000199159">
    <property type="component" value="Unassembled WGS sequence"/>
</dbReference>
<dbReference type="GO" id="GO:0051537">
    <property type="term" value="F:2 iron, 2 sulfur cluster binding"/>
    <property type="evidence" value="ECO:0007669"/>
    <property type="project" value="InterPro"/>
</dbReference>
<accession>A0A1H0WPC4</accession>
<dbReference type="InterPro" id="IPR008090">
    <property type="entry name" value="Fe_iron_reduct"/>
</dbReference>
<organism evidence="3 4">
    <name type="scientific">Litchfieldia salsa</name>
    <dbReference type="NCBI Taxonomy" id="930152"/>
    <lineage>
        <taxon>Bacteria</taxon>
        <taxon>Bacillati</taxon>
        <taxon>Bacillota</taxon>
        <taxon>Bacilli</taxon>
        <taxon>Bacillales</taxon>
        <taxon>Bacillaceae</taxon>
        <taxon>Litchfieldia</taxon>
    </lineage>
</organism>
<feature type="domain" description="Aerobactin siderophore biosynthesis IucA/IucC-like C-terminal" evidence="1">
    <location>
        <begin position="75"/>
        <end position="177"/>
    </location>
</feature>
<dbReference type="Pfam" id="PF11575">
    <property type="entry name" value="FhuF_C"/>
    <property type="match status" value="1"/>
</dbReference>